<accession>A0A934PWY5</accession>
<keyword evidence="6" id="KW-0732">Signal</keyword>
<evidence type="ECO:0000256" key="3">
    <source>
        <dbReference type="ARBA" id="ARBA00022801"/>
    </source>
</evidence>
<evidence type="ECO:0000259" key="7">
    <source>
        <dbReference type="Pfam" id="PF07687"/>
    </source>
</evidence>
<evidence type="ECO:0000256" key="1">
    <source>
        <dbReference type="ARBA" id="ARBA00001947"/>
    </source>
</evidence>
<name>A0A934PWY5_9BURK</name>
<evidence type="ECO:0000313" key="9">
    <source>
        <dbReference type="Proteomes" id="UP000617041"/>
    </source>
</evidence>
<feature type="active site" evidence="5">
    <location>
        <position position="109"/>
    </location>
</feature>
<keyword evidence="9" id="KW-1185">Reference proteome</keyword>
<keyword evidence="2" id="KW-0479">Metal-binding</keyword>
<evidence type="ECO:0000256" key="4">
    <source>
        <dbReference type="ARBA" id="ARBA00022833"/>
    </source>
</evidence>
<dbReference type="PROSITE" id="PS00759">
    <property type="entry name" value="ARGE_DAPE_CPG2_2"/>
    <property type="match status" value="1"/>
</dbReference>
<comment type="caution">
    <text evidence="8">The sequence shown here is derived from an EMBL/GenBank/DDBJ whole genome shotgun (WGS) entry which is preliminary data.</text>
</comment>
<dbReference type="Gene3D" id="3.30.70.360">
    <property type="match status" value="1"/>
</dbReference>
<dbReference type="InterPro" id="IPR002933">
    <property type="entry name" value="Peptidase_M20"/>
</dbReference>
<protein>
    <submittedName>
        <fullName evidence="8">M20/M25/M40 family metallo-hydrolase</fullName>
    </submittedName>
</protein>
<reference evidence="8" key="1">
    <citation type="submission" date="2020-12" db="EMBL/GenBank/DDBJ databases">
        <title>Ramlibacter sp. nov., isolated from a freshwater alga, Cryptomonas.</title>
        <authorList>
            <person name="Kim H.M."/>
            <person name="Jeon C.O."/>
        </authorList>
    </citation>
    <scope>NUCLEOTIDE SEQUENCE</scope>
    <source>
        <strain evidence="8">CrO1</strain>
    </source>
</reference>
<dbReference type="InterPro" id="IPR036264">
    <property type="entry name" value="Bact_exopeptidase_dim_dom"/>
</dbReference>
<dbReference type="InterPro" id="IPR011650">
    <property type="entry name" value="Peptidase_M20_dimer"/>
</dbReference>
<dbReference type="SUPFAM" id="SSF53187">
    <property type="entry name" value="Zn-dependent exopeptidases"/>
    <property type="match status" value="1"/>
</dbReference>
<keyword evidence="4" id="KW-0862">Zinc</keyword>
<dbReference type="EMBL" id="JAEDAO010000001">
    <property type="protein sequence ID" value="MBK0392014.1"/>
    <property type="molecule type" value="Genomic_DNA"/>
</dbReference>
<dbReference type="AlphaFoldDB" id="A0A934PWY5"/>
<dbReference type="PANTHER" id="PTHR43808:SF10">
    <property type="entry name" value="BLL3749 PROTEIN"/>
    <property type="match status" value="1"/>
</dbReference>
<dbReference type="GO" id="GO:0046872">
    <property type="term" value="F:metal ion binding"/>
    <property type="evidence" value="ECO:0007669"/>
    <property type="project" value="UniProtKB-KW"/>
</dbReference>
<gene>
    <name evidence="8" type="ORF">I8E28_05380</name>
</gene>
<dbReference type="CDD" id="cd03885">
    <property type="entry name" value="M20_CPDG2"/>
    <property type="match status" value="1"/>
</dbReference>
<dbReference type="InterPro" id="IPR001261">
    <property type="entry name" value="ArgE/DapE_CS"/>
</dbReference>
<feature type="active site" description="Proton acceptor" evidence="5">
    <location>
        <position position="170"/>
    </location>
</feature>
<dbReference type="Proteomes" id="UP000617041">
    <property type="component" value="Unassembled WGS sequence"/>
</dbReference>
<sequence length="416" mass="43462">MTPRPLLLALSFAFASTAAVAARDDALFAAASAAQPALVDTVKELVLLESGTRDPAGIAKVADVLQKRLDGLGAKVDRRATTGGNGSDVVVGQWTGTGKRRILLMAHMDTVYPTGILQTQPLKQDGNRLYGPGIADDKGGIAVILHSVDILHKRGWKDYATLTVLFNGDEESGSLGSSAAIVELAGQHDVVLSFEPTAANVPGGGEGVLLSAAGAGAAVLDVKGKASHAGAAPDAGRNALTEAAWQMLQTETLARDIPGAQLNWTQLVTGTIPNQIPESARATADVRLTRKDAAEKLRVALEQKVAAGKHIADTQSTITLTVGRPPFERNERTDALGKVAQEVYAELGDKPLRVYPGTGGATDAGYAQQPGNAAVLESLGLPGAGYHARDEYIELDSIPRRVYLACRMLMRIGQGS</sequence>
<comment type="cofactor">
    <cofactor evidence="1">
        <name>Zn(2+)</name>
        <dbReference type="ChEBI" id="CHEBI:29105"/>
    </cofactor>
</comment>
<dbReference type="Pfam" id="PF01546">
    <property type="entry name" value="Peptidase_M20"/>
    <property type="match status" value="1"/>
</dbReference>
<dbReference type="PROSITE" id="PS00758">
    <property type="entry name" value="ARGE_DAPE_CPG2_1"/>
    <property type="match status" value="1"/>
</dbReference>
<feature type="domain" description="Peptidase M20 dimerisation" evidence="7">
    <location>
        <begin position="214"/>
        <end position="307"/>
    </location>
</feature>
<dbReference type="SUPFAM" id="SSF55031">
    <property type="entry name" value="Bacterial exopeptidase dimerisation domain"/>
    <property type="match status" value="1"/>
</dbReference>
<keyword evidence="3" id="KW-0378">Hydrolase</keyword>
<dbReference type="NCBIfam" id="NF004788">
    <property type="entry name" value="PRK06133.1"/>
    <property type="match status" value="1"/>
</dbReference>
<dbReference type="InterPro" id="IPR017150">
    <property type="entry name" value="Pept_M20_glutamate_carboxypep"/>
</dbReference>
<feature type="chain" id="PRO_5037829253" evidence="6">
    <location>
        <begin position="22"/>
        <end position="416"/>
    </location>
</feature>
<dbReference type="GO" id="GO:0016787">
    <property type="term" value="F:hydrolase activity"/>
    <property type="evidence" value="ECO:0007669"/>
    <property type="project" value="UniProtKB-KW"/>
</dbReference>
<evidence type="ECO:0000256" key="5">
    <source>
        <dbReference type="PIRSR" id="PIRSR037238-1"/>
    </source>
</evidence>
<evidence type="ECO:0000313" key="8">
    <source>
        <dbReference type="EMBL" id="MBK0392014.1"/>
    </source>
</evidence>
<dbReference type="Pfam" id="PF07687">
    <property type="entry name" value="M20_dimer"/>
    <property type="match status" value="1"/>
</dbReference>
<dbReference type="Gene3D" id="3.40.630.10">
    <property type="entry name" value="Zn peptidases"/>
    <property type="match status" value="1"/>
</dbReference>
<feature type="signal peptide" evidence="6">
    <location>
        <begin position="1"/>
        <end position="21"/>
    </location>
</feature>
<evidence type="ECO:0000256" key="6">
    <source>
        <dbReference type="SAM" id="SignalP"/>
    </source>
</evidence>
<dbReference type="PANTHER" id="PTHR43808">
    <property type="entry name" value="ACETYLORNITHINE DEACETYLASE"/>
    <property type="match status" value="1"/>
</dbReference>
<proteinExistence type="predicted"/>
<dbReference type="InterPro" id="IPR050072">
    <property type="entry name" value="Peptidase_M20A"/>
</dbReference>
<dbReference type="PIRSF" id="PIRSF037238">
    <property type="entry name" value="Carboxypeptidase_G2"/>
    <property type="match status" value="1"/>
</dbReference>
<evidence type="ECO:0000256" key="2">
    <source>
        <dbReference type="ARBA" id="ARBA00022723"/>
    </source>
</evidence>
<dbReference type="RefSeq" id="WP_200786974.1">
    <property type="nucleotide sequence ID" value="NZ_JAEDAO010000001.1"/>
</dbReference>
<organism evidence="8 9">
    <name type="scientific">Ramlibacter algicola</name>
    <dbReference type="NCBI Taxonomy" id="2795217"/>
    <lineage>
        <taxon>Bacteria</taxon>
        <taxon>Pseudomonadati</taxon>
        <taxon>Pseudomonadota</taxon>
        <taxon>Betaproteobacteria</taxon>
        <taxon>Burkholderiales</taxon>
        <taxon>Comamonadaceae</taxon>
        <taxon>Ramlibacter</taxon>
    </lineage>
</organism>